<keyword evidence="1" id="KW-0677">Repeat</keyword>
<dbReference type="InterPro" id="IPR050667">
    <property type="entry name" value="PPR-containing_protein"/>
</dbReference>
<dbReference type="Proteomes" id="UP001212997">
    <property type="component" value="Unassembled WGS sequence"/>
</dbReference>
<sequence>MDNHTQSFYAKSRRLAEQSVSKLEENVHSRQLSELEERVTALKNATAIDEASIGSPHFSEEDLLVLYEDVLQIQPSDEQTQIVTGQSSEEEIEAEDLHTVRTTASRLLEQDTGVDSRASFLVNQLVMRRGATVSTQDTPHTSVSTPVNATGSLVEAVANRLESIYTGLENFQSYISQQASIPVGIMTEKEWSALIRVSVREGASEVAERVLDLMKRAKAPIAETILNDVLAVYANEGNIRQAEAFLEKYVTESPSERQRDLHIKSYVKATPQNSIPTDALSVIHKYESLATPAPQQSYTRIIMHLFRSRSSVAHAHAWDLFSHMRYAAHSVPDAALYTMMIRACASPSYSGEIEPERAMDLFTEMTVEQGIRPTAGVYHAVILAFARSGKEGYIHEAYRLAKQMLDAHRDARGVSEFKPSQTLFRVLLEGAKRLGDLSRVRWMLAEMVRTSQEEQQNLDETTEPSIKVDDAIMTHVFHTYAAYRVPFIRSETKIIENDGGSEPSSTQNGDTTPNEDERRVESQPRQGSAFSQLPPQTRAEVIFEVDALFSQICNASKSGFSHNFRYVDITPKLLNAYLSVHYSKSPLRIYRELYRTLFAGVNVQKIPQTYLDALERCAMIRNGADRKDALKFAEEVWEEWQSLETKWRNRELDDAVETITPRHVEKATVAMVRLLSNCGQPERALELVKAFVQRYPPLDIRNAQPKHEMRSTRTVLDASRPLVRLTTPFNIVEDNVPPCLSFAEIGILHSRFLEKNDVKAIKYLKWVCKSYEGSLRIRRDRTIKAVPRSVEGDKQGKEGQTVE</sequence>
<dbReference type="InterPro" id="IPR002885">
    <property type="entry name" value="PPR_rpt"/>
</dbReference>
<evidence type="ECO:0000313" key="3">
    <source>
        <dbReference type="EMBL" id="KAJ3479660.1"/>
    </source>
</evidence>
<dbReference type="InterPro" id="IPR011990">
    <property type="entry name" value="TPR-like_helical_dom_sf"/>
</dbReference>
<dbReference type="Pfam" id="PF01535">
    <property type="entry name" value="PPR"/>
    <property type="match status" value="1"/>
</dbReference>
<evidence type="ECO:0000256" key="1">
    <source>
        <dbReference type="ARBA" id="ARBA00022737"/>
    </source>
</evidence>
<proteinExistence type="predicted"/>
<name>A0AAD5YAS1_9APHY</name>
<feature type="compositionally biased region" description="Polar residues" evidence="2">
    <location>
        <begin position="523"/>
        <end position="532"/>
    </location>
</feature>
<keyword evidence="4" id="KW-1185">Reference proteome</keyword>
<organism evidence="3 4">
    <name type="scientific">Meripilus lineatus</name>
    <dbReference type="NCBI Taxonomy" id="2056292"/>
    <lineage>
        <taxon>Eukaryota</taxon>
        <taxon>Fungi</taxon>
        <taxon>Dikarya</taxon>
        <taxon>Basidiomycota</taxon>
        <taxon>Agaricomycotina</taxon>
        <taxon>Agaricomycetes</taxon>
        <taxon>Polyporales</taxon>
        <taxon>Meripilaceae</taxon>
        <taxon>Meripilus</taxon>
    </lineage>
</organism>
<feature type="compositionally biased region" description="Polar residues" evidence="2">
    <location>
        <begin position="502"/>
        <end position="512"/>
    </location>
</feature>
<comment type="caution">
    <text evidence="3">The sequence shown here is derived from an EMBL/GenBank/DDBJ whole genome shotgun (WGS) entry which is preliminary data.</text>
</comment>
<reference evidence="3" key="1">
    <citation type="submission" date="2022-07" db="EMBL/GenBank/DDBJ databases">
        <title>Genome Sequence of Physisporinus lineatus.</title>
        <authorList>
            <person name="Buettner E."/>
        </authorList>
    </citation>
    <scope>NUCLEOTIDE SEQUENCE</scope>
    <source>
        <strain evidence="3">VT162</strain>
    </source>
</reference>
<evidence type="ECO:0000256" key="2">
    <source>
        <dbReference type="SAM" id="MobiDB-lite"/>
    </source>
</evidence>
<accession>A0AAD5YAS1</accession>
<evidence type="ECO:0000313" key="4">
    <source>
        <dbReference type="Proteomes" id="UP001212997"/>
    </source>
</evidence>
<dbReference type="PANTHER" id="PTHR47939:SF13">
    <property type="entry name" value="OS03G0201400 PROTEIN"/>
    <property type="match status" value="1"/>
</dbReference>
<gene>
    <name evidence="3" type="ORF">NLI96_g8905</name>
</gene>
<dbReference type="EMBL" id="JANAWD010000425">
    <property type="protein sequence ID" value="KAJ3479660.1"/>
    <property type="molecule type" value="Genomic_DNA"/>
</dbReference>
<dbReference type="AlphaFoldDB" id="A0AAD5YAS1"/>
<dbReference type="PANTHER" id="PTHR47939">
    <property type="entry name" value="MEMBRANE-ASSOCIATED SALT-INDUCIBLE PROTEIN-LIKE"/>
    <property type="match status" value="1"/>
</dbReference>
<protein>
    <submittedName>
        <fullName evidence="3">Uncharacterized protein</fullName>
    </submittedName>
</protein>
<dbReference type="Gene3D" id="1.25.40.10">
    <property type="entry name" value="Tetratricopeptide repeat domain"/>
    <property type="match status" value="1"/>
</dbReference>
<feature type="region of interest" description="Disordered" evidence="2">
    <location>
        <begin position="495"/>
        <end position="532"/>
    </location>
</feature>